<keyword evidence="13" id="KW-1185">Reference proteome</keyword>
<evidence type="ECO:0000256" key="3">
    <source>
        <dbReference type="ARBA" id="ARBA00022840"/>
    </source>
</evidence>
<keyword evidence="2" id="KW-0378">Hydrolase</keyword>
<dbReference type="InterPro" id="IPR014001">
    <property type="entry name" value="Helicase_ATP-bd"/>
</dbReference>
<dbReference type="PROSITE" id="PS50297">
    <property type="entry name" value="ANK_REP_REGION"/>
    <property type="match status" value="1"/>
</dbReference>
<feature type="region of interest" description="Disordered" evidence="7">
    <location>
        <begin position="1074"/>
        <end position="1096"/>
    </location>
</feature>
<evidence type="ECO:0000256" key="2">
    <source>
        <dbReference type="ARBA" id="ARBA00022801"/>
    </source>
</evidence>
<dbReference type="Pfam" id="PF04408">
    <property type="entry name" value="WHD_HA2"/>
    <property type="match status" value="1"/>
</dbReference>
<organism evidence="12 13">
    <name type="scientific">Brassicogethes aeneus</name>
    <name type="common">Rape pollen beetle</name>
    <name type="synonym">Meligethes aeneus</name>
    <dbReference type="NCBI Taxonomy" id="1431903"/>
    <lineage>
        <taxon>Eukaryota</taxon>
        <taxon>Metazoa</taxon>
        <taxon>Ecdysozoa</taxon>
        <taxon>Arthropoda</taxon>
        <taxon>Hexapoda</taxon>
        <taxon>Insecta</taxon>
        <taxon>Pterygota</taxon>
        <taxon>Neoptera</taxon>
        <taxon>Endopterygota</taxon>
        <taxon>Coleoptera</taxon>
        <taxon>Polyphaga</taxon>
        <taxon>Cucujiformia</taxon>
        <taxon>Nitidulidae</taxon>
        <taxon>Meligethinae</taxon>
        <taxon>Brassicogethes</taxon>
    </lineage>
</organism>
<feature type="region of interest" description="Disordered" evidence="7">
    <location>
        <begin position="1047"/>
        <end position="1066"/>
    </location>
</feature>
<feature type="compositionally biased region" description="Basic and acidic residues" evidence="7">
    <location>
        <begin position="1047"/>
        <end position="1056"/>
    </location>
</feature>
<evidence type="ECO:0000313" key="13">
    <source>
        <dbReference type="Proteomes" id="UP001154078"/>
    </source>
</evidence>
<dbReference type="PANTHER" id="PTHR18934:SF213">
    <property type="entry name" value="3'-5' RNA HELICASE YTHDC2"/>
    <property type="match status" value="1"/>
</dbReference>
<evidence type="ECO:0000259" key="10">
    <source>
        <dbReference type="PROSITE" id="PS51192"/>
    </source>
</evidence>
<protein>
    <recommendedName>
        <fullName evidence="14">RNA helicase</fullName>
    </recommendedName>
</protein>
<dbReference type="PROSITE" id="PS50882">
    <property type="entry name" value="YTH"/>
    <property type="match status" value="1"/>
</dbReference>
<proteinExistence type="inferred from homology"/>
<evidence type="ECO:0000256" key="6">
    <source>
        <dbReference type="PROSITE-ProRule" id="PRU00023"/>
    </source>
</evidence>
<evidence type="ECO:0000259" key="11">
    <source>
        <dbReference type="PROSITE" id="PS51194"/>
    </source>
</evidence>
<evidence type="ECO:0008006" key="14">
    <source>
        <dbReference type="Google" id="ProtNLM"/>
    </source>
</evidence>
<dbReference type="SMART" id="SM00248">
    <property type="entry name" value="ANK"/>
    <property type="match status" value="1"/>
</dbReference>
<dbReference type="PROSITE" id="PS50088">
    <property type="entry name" value="ANK_REPEAT"/>
    <property type="match status" value="1"/>
</dbReference>
<dbReference type="Pfam" id="PF04146">
    <property type="entry name" value="YTH"/>
    <property type="match status" value="1"/>
</dbReference>
<feature type="domain" description="Helicase ATP-binding" evidence="10">
    <location>
        <begin position="179"/>
        <end position="345"/>
    </location>
</feature>
<dbReference type="PROSITE" id="PS51192">
    <property type="entry name" value="HELICASE_ATP_BIND_1"/>
    <property type="match status" value="1"/>
</dbReference>
<dbReference type="CDD" id="cd17917">
    <property type="entry name" value="DEXHc_RHA-like"/>
    <property type="match status" value="1"/>
</dbReference>
<evidence type="ECO:0000259" key="9">
    <source>
        <dbReference type="PROSITE" id="PS51061"/>
    </source>
</evidence>
<dbReference type="SUPFAM" id="SSF48403">
    <property type="entry name" value="Ankyrin repeat"/>
    <property type="match status" value="1"/>
</dbReference>
<evidence type="ECO:0000313" key="12">
    <source>
        <dbReference type="EMBL" id="CAH0552749.1"/>
    </source>
</evidence>
<dbReference type="InterPro" id="IPR001374">
    <property type="entry name" value="R3H_dom"/>
</dbReference>
<name>A0A9P0B2G5_BRAAE</name>
<dbReference type="InterPro" id="IPR007275">
    <property type="entry name" value="YTH_domain"/>
</dbReference>
<dbReference type="OrthoDB" id="6103986at2759"/>
<dbReference type="Gene3D" id="1.25.40.20">
    <property type="entry name" value="Ankyrin repeat-containing domain"/>
    <property type="match status" value="1"/>
</dbReference>
<dbReference type="InterPro" id="IPR011545">
    <property type="entry name" value="DEAD/DEAH_box_helicase_dom"/>
</dbReference>
<evidence type="ECO:0000256" key="1">
    <source>
        <dbReference type="ARBA" id="ARBA00022741"/>
    </source>
</evidence>
<dbReference type="InterPro" id="IPR002110">
    <property type="entry name" value="Ankyrin_rpt"/>
</dbReference>
<dbReference type="CDD" id="cd18791">
    <property type="entry name" value="SF2_C_RHA"/>
    <property type="match status" value="1"/>
</dbReference>
<dbReference type="FunFam" id="3.40.50.300:FF:000526">
    <property type="entry name" value="DExH-box ATP-dependent RNA helicase DExH3"/>
    <property type="match status" value="1"/>
</dbReference>
<dbReference type="Pfam" id="PF00271">
    <property type="entry name" value="Helicase_C"/>
    <property type="match status" value="1"/>
</dbReference>
<dbReference type="SMART" id="SM00487">
    <property type="entry name" value="DEXDc"/>
    <property type="match status" value="1"/>
</dbReference>
<dbReference type="SMART" id="SM00847">
    <property type="entry name" value="HA2"/>
    <property type="match status" value="1"/>
</dbReference>
<keyword evidence="3" id="KW-0067">ATP-binding</keyword>
<dbReference type="InterPro" id="IPR007502">
    <property type="entry name" value="Helicase-assoc_dom"/>
</dbReference>
<dbReference type="Gene3D" id="3.10.590.10">
    <property type="entry name" value="ph1033 like domains"/>
    <property type="match status" value="1"/>
</dbReference>
<dbReference type="InterPro" id="IPR048333">
    <property type="entry name" value="HA2_WH"/>
</dbReference>
<feature type="repeat" description="ANK" evidence="6">
    <location>
        <begin position="432"/>
        <end position="464"/>
    </location>
</feature>
<dbReference type="Proteomes" id="UP001154078">
    <property type="component" value="Chromosome 3"/>
</dbReference>
<keyword evidence="6" id="KW-0040">ANK repeat</keyword>
<dbReference type="InterPro" id="IPR036770">
    <property type="entry name" value="Ankyrin_rpt-contain_sf"/>
</dbReference>
<dbReference type="PANTHER" id="PTHR18934">
    <property type="entry name" value="ATP-DEPENDENT RNA HELICASE"/>
    <property type="match status" value="1"/>
</dbReference>
<dbReference type="InterPro" id="IPR036867">
    <property type="entry name" value="R3H_dom_sf"/>
</dbReference>
<dbReference type="SUPFAM" id="SSF82708">
    <property type="entry name" value="R3H domain"/>
    <property type="match status" value="1"/>
</dbReference>
<dbReference type="Pfam" id="PF21010">
    <property type="entry name" value="HA2_C"/>
    <property type="match status" value="1"/>
</dbReference>
<dbReference type="GO" id="GO:0005524">
    <property type="term" value="F:ATP binding"/>
    <property type="evidence" value="ECO:0007669"/>
    <property type="project" value="UniProtKB-KW"/>
</dbReference>
<accession>A0A9P0B2G5</accession>
<reference evidence="12" key="1">
    <citation type="submission" date="2021-12" db="EMBL/GenBank/DDBJ databases">
        <authorList>
            <person name="King R."/>
        </authorList>
    </citation>
    <scope>NUCLEOTIDE SEQUENCE</scope>
</reference>
<evidence type="ECO:0000256" key="7">
    <source>
        <dbReference type="SAM" id="MobiDB-lite"/>
    </source>
</evidence>
<dbReference type="Pfam" id="PF00270">
    <property type="entry name" value="DEAD"/>
    <property type="match status" value="1"/>
</dbReference>
<dbReference type="InterPro" id="IPR011709">
    <property type="entry name" value="DEAD-box_helicase_OB_fold"/>
</dbReference>
<feature type="compositionally biased region" description="Polar residues" evidence="7">
    <location>
        <begin position="1074"/>
        <end position="1090"/>
    </location>
</feature>
<feature type="domain" description="Helicase C-terminal" evidence="11">
    <location>
        <begin position="520"/>
        <end position="692"/>
    </location>
</feature>
<evidence type="ECO:0000256" key="5">
    <source>
        <dbReference type="ARBA" id="ARBA00060772"/>
    </source>
</evidence>
<dbReference type="Gene3D" id="3.40.50.300">
    <property type="entry name" value="P-loop containing nucleotide triphosphate hydrolases"/>
    <property type="match status" value="2"/>
</dbReference>
<feature type="domain" description="R3H" evidence="9">
    <location>
        <begin position="31"/>
        <end position="95"/>
    </location>
</feature>
<comment type="similarity">
    <text evidence="5">Belongs to the DExH box helicase family.</text>
</comment>
<keyword evidence="4" id="KW-0694">RNA-binding</keyword>
<dbReference type="GO" id="GO:0003723">
    <property type="term" value="F:RNA binding"/>
    <property type="evidence" value="ECO:0007669"/>
    <property type="project" value="UniProtKB-KW"/>
</dbReference>
<dbReference type="AlphaFoldDB" id="A0A9P0B2G5"/>
<dbReference type="SMART" id="SM00490">
    <property type="entry name" value="HELICc"/>
    <property type="match status" value="1"/>
</dbReference>
<dbReference type="GO" id="GO:0004386">
    <property type="term" value="F:helicase activity"/>
    <property type="evidence" value="ECO:0007669"/>
    <property type="project" value="TreeGrafter"/>
</dbReference>
<dbReference type="InterPro" id="IPR001650">
    <property type="entry name" value="Helicase_C-like"/>
</dbReference>
<dbReference type="SUPFAM" id="SSF52540">
    <property type="entry name" value="P-loop containing nucleoside triphosphate hydrolases"/>
    <property type="match status" value="2"/>
</dbReference>
<sequence length="1270" mass="144450">MGKCFPSKDAEGASYYGLNRSEAEVQEATPEDLRIEIDQIFKDFLLNPDVSEYIFSSNLNNLQRKYIHEKAKMLNIVSKSYGNPPNRKLHIKKRPKNHSCHSFGITPCNESMALLNQFINSKENISIPQRPEVPKQFQDKVYGKITNLPPTVVNKPKISQQIAKFKQKLPVTGMRKEILEMICNNQVLIISSETGSGKTTQIPQFIMEEMTENQQPCKIICTQPRRISTVAVAERVAEERGETLGDGVGYHIRLEQKYGFRTGLIYCTNGILLRSLMVGCKILSSITHLIIDEVHERDRLSDFLLICIKQNLDKFPNLRIILMSATVNTTKFMDYFENAKVLTLPGRQFTIQEYFLDDILINLNYLSPAMESLKARGGVPEVPVSSICDFQNLAMDQALEEMCSGDFQQASAQASHYILDEGVSVDYQHSATGMTALMIAAALGDANMISTLLNLGANLNIQCRSGKNALDYATENSKERAISILNYFKMTSESTIKGPSMELLNLYDKTVSDDDIDYDLVTYLVKSIHQNSESGAILIFLPGYDDIMMCNDRLMECGMERWTFKTFFLHGSMSIRDQHEVFKTLPNNQRKIILSTNIAETSITIDDVVYVVDCGKAKEKSYDSYNKLSSLQTMWISKACVKQRAGRAGRTQPGICFHLFSQRRYSNMDQERVPEILRVSLEELCLHTKIIAPKNIDIFTFLAQAPDPPSANSVKVAIESLQALGALNVDETLTKLGEYLSQFTVEPRLGKMLIYSVALRCLEPVLTLTASLAHKDPFQLPPQANLKVAAAEKRRALIEDVPSDHLIYLKAFLKWQEECQKGRGYEFCREYFISKSTMESILETRRQLLGQLRAGGFIPQSNSLSDYNKYADSWPMVKAAISSGLYPHLAFPNGAAYSTRSEKKVYPINSSALIKNRVVSWVVFDEPLKNKNNFYIRGNTAVSPLTIALVCGNDSESVCESTFIIDKWLEIDCLNCDIPQFRLFVKQLINKVLNNPAIMYRHLEYDTISVLNKVLFIEDTQLQLPQAIGIGYRPSFTYHTERRRQQNYEPNNERHHQGPSNGEVENLTRNFRNLASQERRPNNMNNSGDYQQGRRRNVNNVEKENYSGRNFSSAGPVDRFRMSNPEERYQSVPDAVVYILIKPRQTRSVNIAYCNGTWVFAPQTEKKIIHYYSMNKQVRLIFTVYNGNAFQGIAQFISMNPNVGKKPNANIKWLFRFEVPHVKARQMRNPYNRDRPIFDGVDGQLVEQSVAEELVRVFSEVSRQNPKSES</sequence>
<evidence type="ECO:0000256" key="4">
    <source>
        <dbReference type="ARBA" id="ARBA00022884"/>
    </source>
</evidence>
<dbReference type="GO" id="GO:0016787">
    <property type="term" value="F:hydrolase activity"/>
    <property type="evidence" value="ECO:0007669"/>
    <property type="project" value="UniProtKB-KW"/>
</dbReference>
<dbReference type="EMBL" id="OV121134">
    <property type="protein sequence ID" value="CAH0552749.1"/>
    <property type="molecule type" value="Genomic_DNA"/>
</dbReference>
<dbReference type="Pfam" id="PF12796">
    <property type="entry name" value="Ank_2"/>
    <property type="match status" value="1"/>
</dbReference>
<dbReference type="InterPro" id="IPR027417">
    <property type="entry name" value="P-loop_NTPase"/>
</dbReference>
<dbReference type="PROSITE" id="PS51194">
    <property type="entry name" value="HELICASE_CTER"/>
    <property type="match status" value="1"/>
</dbReference>
<dbReference type="Pfam" id="PF01424">
    <property type="entry name" value="R3H"/>
    <property type="match status" value="1"/>
</dbReference>
<dbReference type="Pfam" id="PF07717">
    <property type="entry name" value="OB_NTP_bind"/>
    <property type="match status" value="1"/>
</dbReference>
<feature type="domain" description="YTH" evidence="8">
    <location>
        <begin position="1136"/>
        <end position="1258"/>
    </location>
</feature>
<gene>
    <name evidence="12" type="ORF">MELIAE_LOCUS4910</name>
</gene>
<dbReference type="Gene3D" id="3.30.1370.50">
    <property type="entry name" value="R3H-like domain"/>
    <property type="match status" value="1"/>
</dbReference>
<dbReference type="Gene3D" id="1.20.120.1080">
    <property type="match status" value="1"/>
</dbReference>
<dbReference type="PROSITE" id="PS51061">
    <property type="entry name" value="R3H"/>
    <property type="match status" value="1"/>
</dbReference>
<keyword evidence="1" id="KW-0547">Nucleotide-binding</keyword>
<evidence type="ECO:0000259" key="8">
    <source>
        <dbReference type="PROSITE" id="PS50882"/>
    </source>
</evidence>
<dbReference type="CDD" id="cd21134">
    <property type="entry name" value="YTH"/>
    <property type="match status" value="1"/>
</dbReference>